<evidence type="ECO:0000256" key="3">
    <source>
        <dbReference type="ARBA" id="ARBA00009789"/>
    </source>
</evidence>
<evidence type="ECO:0000256" key="2">
    <source>
        <dbReference type="ARBA" id="ARBA00004787"/>
    </source>
</evidence>
<feature type="site" description="Positions MEP for the nucleophilic attack" evidence="7">
    <location>
        <position position="174"/>
    </location>
</feature>
<dbReference type="PANTHER" id="PTHR32125:SF4">
    <property type="entry name" value="2-C-METHYL-D-ERYTHRITOL 4-PHOSPHATE CYTIDYLYLTRANSFERASE, CHLOROPLASTIC"/>
    <property type="match status" value="1"/>
</dbReference>
<evidence type="ECO:0000256" key="1">
    <source>
        <dbReference type="ARBA" id="ARBA00001282"/>
    </source>
</evidence>
<dbReference type="Gene3D" id="3.90.550.10">
    <property type="entry name" value="Spore Coat Polysaccharide Biosynthesis Protein SpsA, Chain A"/>
    <property type="match status" value="1"/>
</dbReference>
<evidence type="ECO:0000256" key="6">
    <source>
        <dbReference type="ARBA" id="ARBA00023229"/>
    </source>
</evidence>
<dbReference type="InterPro" id="IPR034683">
    <property type="entry name" value="IspD/TarI"/>
</dbReference>
<dbReference type="PROSITE" id="PS01295">
    <property type="entry name" value="ISPD"/>
    <property type="match status" value="1"/>
</dbReference>
<keyword evidence="4 7" id="KW-0808">Transferase</keyword>
<evidence type="ECO:0000313" key="9">
    <source>
        <dbReference type="Proteomes" id="UP001220064"/>
    </source>
</evidence>
<proteinExistence type="inferred from homology"/>
<keyword evidence="6 7" id="KW-0414">Isoprene biosynthesis</keyword>
<dbReference type="NCBIfam" id="TIGR00453">
    <property type="entry name" value="ispD"/>
    <property type="match status" value="1"/>
</dbReference>
<dbReference type="EMBL" id="CP063189">
    <property type="protein sequence ID" value="WCZ33186.1"/>
    <property type="molecule type" value="Genomic_DNA"/>
</dbReference>
<name>A0ABY7U913_9CORY</name>
<dbReference type="RefSeq" id="WP_022863090.1">
    <property type="nucleotide sequence ID" value="NZ_ATVG01000006.1"/>
</dbReference>
<evidence type="ECO:0000313" key="8">
    <source>
        <dbReference type="EMBL" id="WCZ33186.1"/>
    </source>
</evidence>
<evidence type="ECO:0000256" key="4">
    <source>
        <dbReference type="ARBA" id="ARBA00022679"/>
    </source>
</evidence>
<dbReference type="Proteomes" id="UP001220064">
    <property type="component" value="Chromosome"/>
</dbReference>
<comment type="similarity">
    <text evidence="3 7">Belongs to the IspD/TarI cytidylyltransferase family. IspD subfamily.</text>
</comment>
<comment type="pathway">
    <text evidence="2 7">Isoprenoid biosynthesis; isopentenyl diphosphate biosynthesis via DXP pathway; isopentenyl diphosphate from 1-deoxy-D-xylulose 5-phosphate: step 2/6.</text>
</comment>
<comment type="function">
    <text evidence="7">Catalyzes the formation of 4-diphosphocytidyl-2-C-methyl-D-erythritol from CTP and 2-C-methyl-D-erythritol 4-phosphate (MEP).</text>
</comment>
<sequence>MTTGTSAPELAPHRRIVALVAAAGRGTRLGSEVPKAFVDLDGMTLVERSVRALIAAGCVDEIRVLIEPVMEDFAQKLLEKSGLMSAAAITAPVIRLVHGGGSRAESVWKGLQTIEDDDAVVLVHDAARALVQPDMIARVAMDVLEGHPAVVPVVPVADTVKEVDGNRVTATPNRSHLRAVQTPQGFDLTALRRANEHYFAQAEFTATDDASIMEWAGEQVVTVPGDPLAFKITTPIDLRLAQAVLQDRPGRL</sequence>
<dbReference type="CDD" id="cd02516">
    <property type="entry name" value="CDP-ME_synthetase"/>
    <property type="match status" value="1"/>
</dbReference>
<keyword evidence="9" id="KW-1185">Reference proteome</keyword>
<comment type="catalytic activity">
    <reaction evidence="1 7">
        <text>2-C-methyl-D-erythritol 4-phosphate + CTP + H(+) = 4-CDP-2-C-methyl-D-erythritol + diphosphate</text>
        <dbReference type="Rhea" id="RHEA:13429"/>
        <dbReference type="ChEBI" id="CHEBI:15378"/>
        <dbReference type="ChEBI" id="CHEBI:33019"/>
        <dbReference type="ChEBI" id="CHEBI:37563"/>
        <dbReference type="ChEBI" id="CHEBI:57823"/>
        <dbReference type="ChEBI" id="CHEBI:58262"/>
        <dbReference type="EC" id="2.7.7.60"/>
    </reaction>
</comment>
<keyword evidence="5 7" id="KW-0548">Nucleotidyltransferase</keyword>
<reference evidence="8 9" key="1">
    <citation type="submission" date="2020-10" db="EMBL/GenBank/DDBJ databases">
        <title>Complete genome sequence of Corynebacterium massiliense DSM 45435, type strain of Corynebacterium massiliense.</title>
        <authorList>
            <person name="Busche T."/>
            <person name="Kalinowski J."/>
            <person name="Ruckert C."/>
        </authorList>
    </citation>
    <scope>NUCLEOTIDE SEQUENCE [LARGE SCALE GENOMIC DNA]</scope>
    <source>
        <strain evidence="8 9">DSM 45435</strain>
    </source>
</reference>
<gene>
    <name evidence="7 8" type="primary">ispD</name>
    <name evidence="8" type="ORF">CMASS_08865</name>
</gene>
<dbReference type="SUPFAM" id="SSF53448">
    <property type="entry name" value="Nucleotide-diphospho-sugar transferases"/>
    <property type="match status" value="1"/>
</dbReference>
<feature type="site" description="Transition state stabilizer" evidence="7">
    <location>
        <position position="28"/>
    </location>
</feature>
<dbReference type="HAMAP" id="MF_00108">
    <property type="entry name" value="IspD"/>
    <property type="match status" value="1"/>
</dbReference>
<organism evidence="8 9">
    <name type="scientific">Corynebacterium massiliense DSM 45435</name>
    <dbReference type="NCBI Taxonomy" id="1121364"/>
    <lineage>
        <taxon>Bacteria</taxon>
        <taxon>Bacillati</taxon>
        <taxon>Actinomycetota</taxon>
        <taxon>Actinomycetes</taxon>
        <taxon>Mycobacteriales</taxon>
        <taxon>Corynebacteriaceae</taxon>
        <taxon>Corynebacterium</taxon>
    </lineage>
</organism>
<accession>A0ABY7U913</accession>
<dbReference type="InterPro" id="IPR029044">
    <property type="entry name" value="Nucleotide-diphossugar_trans"/>
</dbReference>
<dbReference type="EC" id="2.7.7.60" evidence="7"/>
<dbReference type="Pfam" id="PF01128">
    <property type="entry name" value="IspD"/>
    <property type="match status" value="1"/>
</dbReference>
<feature type="site" description="Transition state stabilizer" evidence="7">
    <location>
        <position position="35"/>
    </location>
</feature>
<dbReference type="GO" id="GO:0050518">
    <property type="term" value="F:2-C-methyl-D-erythritol 4-phosphate cytidylyltransferase activity"/>
    <property type="evidence" value="ECO:0007669"/>
    <property type="project" value="UniProtKB-EC"/>
</dbReference>
<dbReference type="InterPro" id="IPR001228">
    <property type="entry name" value="IspD"/>
</dbReference>
<dbReference type="PANTHER" id="PTHR32125">
    <property type="entry name" value="2-C-METHYL-D-ERYTHRITOL 4-PHOSPHATE CYTIDYLYLTRANSFERASE, CHLOROPLASTIC"/>
    <property type="match status" value="1"/>
</dbReference>
<dbReference type="InterPro" id="IPR050088">
    <property type="entry name" value="IspD/TarI_cytidylyltransf_bact"/>
</dbReference>
<protein>
    <recommendedName>
        <fullName evidence="7">2-C-methyl-D-erythritol 4-phosphate cytidylyltransferase</fullName>
        <ecNumber evidence="7">2.7.7.60</ecNumber>
    </recommendedName>
    <alternativeName>
        <fullName evidence="7">4-diphosphocytidyl-2C-methyl-D-erythritol synthase</fullName>
    </alternativeName>
    <alternativeName>
        <fullName evidence="7">MEP cytidylyltransferase</fullName>
        <shortName evidence="7">MCT</shortName>
    </alternativeName>
</protein>
<evidence type="ECO:0000256" key="5">
    <source>
        <dbReference type="ARBA" id="ARBA00022695"/>
    </source>
</evidence>
<evidence type="ECO:0000256" key="7">
    <source>
        <dbReference type="HAMAP-Rule" id="MF_00108"/>
    </source>
</evidence>
<dbReference type="InterPro" id="IPR018294">
    <property type="entry name" value="ISPD_synthase_CS"/>
</dbReference>
<feature type="site" description="Positions MEP for the nucleophilic attack" evidence="7">
    <location>
        <position position="231"/>
    </location>
</feature>